<keyword evidence="3" id="KW-1185">Reference proteome</keyword>
<evidence type="ECO:0008006" key="4">
    <source>
        <dbReference type="Google" id="ProtNLM"/>
    </source>
</evidence>
<dbReference type="EMBL" id="CP079194">
    <property type="protein sequence ID" value="QXT41233.1"/>
    <property type="molecule type" value="Genomic_DNA"/>
</dbReference>
<proteinExistence type="predicted"/>
<dbReference type="RefSeq" id="WP_219004890.1">
    <property type="nucleotide sequence ID" value="NZ_CP079194.1"/>
</dbReference>
<protein>
    <recommendedName>
        <fullName evidence="4">Lipoprotein</fullName>
    </recommendedName>
</protein>
<keyword evidence="1" id="KW-0732">Signal</keyword>
<reference evidence="2 3" key="1">
    <citation type="submission" date="2021-07" db="EMBL/GenBank/DDBJ databases">
        <title>A novel Jannaschia species isolated from marine dinoflagellate Ceratoperidinium margalefii.</title>
        <authorList>
            <person name="Jiang Y."/>
            <person name="Li Z."/>
        </authorList>
    </citation>
    <scope>NUCLEOTIDE SEQUENCE [LARGE SCALE GENOMIC DNA]</scope>
    <source>
        <strain evidence="2 3">J12C1-MA-4</strain>
    </source>
</reference>
<evidence type="ECO:0000256" key="1">
    <source>
        <dbReference type="SAM" id="SignalP"/>
    </source>
</evidence>
<organism evidence="2 3">
    <name type="scientific">Gymnodinialimonas ceratoperidinii</name>
    <dbReference type="NCBI Taxonomy" id="2856823"/>
    <lineage>
        <taxon>Bacteria</taxon>
        <taxon>Pseudomonadati</taxon>
        <taxon>Pseudomonadota</taxon>
        <taxon>Alphaproteobacteria</taxon>
        <taxon>Rhodobacterales</taxon>
        <taxon>Paracoccaceae</taxon>
        <taxon>Gymnodinialimonas</taxon>
    </lineage>
</organism>
<evidence type="ECO:0000313" key="3">
    <source>
        <dbReference type="Proteomes" id="UP000825009"/>
    </source>
</evidence>
<evidence type="ECO:0000313" key="2">
    <source>
        <dbReference type="EMBL" id="QXT41233.1"/>
    </source>
</evidence>
<accession>A0A8F6TZB9</accession>
<gene>
    <name evidence="2" type="ORF">KYE46_08495</name>
</gene>
<dbReference type="KEGG" id="gce:KYE46_08495"/>
<name>A0A8F6TZB9_9RHOB</name>
<dbReference type="PROSITE" id="PS51257">
    <property type="entry name" value="PROKAR_LIPOPROTEIN"/>
    <property type="match status" value="1"/>
</dbReference>
<sequence length="146" mass="15462">MIRFLFAALALIGLSACTPTTTVVYPENYTAANCFTGTYAFDLELEVPPAYGQVLALTQHARDRDGIRTVCRLVPGANPTPFGQGYPIYSGEVDGGRDGLCVSARTSSGGHILSCAPTSQVRRAMNAPAGTRASTIRLSQWQAYGG</sequence>
<dbReference type="AlphaFoldDB" id="A0A8F6TZB9"/>
<dbReference type="Proteomes" id="UP000825009">
    <property type="component" value="Chromosome"/>
</dbReference>
<feature type="chain" id="PRO_5034364377" description="Lipoprotein" evidence="1">
    <location>
        <begin position="23"/>
        <end position="146"/>
    </location>
</feature>
<feature type="signal peptide" evidence="1">
    <location>
        <begin position="1"/>
        <end position="22"/>
    </location>
</feature>